<dbReference type="Pfam" id="PF12706">
    <property type="entry name" value="Lactamase_B_2"/>
    <property type="match status" value="1"/>
</dbReference>
<organism evidence="3 4">
    <name type="scientific">Coralloluteibacterium thermophilum</name>
    <dbReference type="NCBI Taxonomy" id="2707049"/>
    <lineage>
        <taxon>Bacteria</taxon>
        <taxon>Pseudomonadati</taxon>
        <taxon>Pseudomonadota</taxon>
        <taxon>Gammaproteobacteria</taxon>
        <taxon>Lysobacterales</taxon>
        <taxon>Lysobacteraceae</taxon>
        <taxon>Coralloluteibacterium</taxon>
    </lineage>
</organism>
<accession>A0ABV9NKT5</accession>
<evidence type="ECO:0000313" key="3">
    <source>
        <dbReference type="EMBL" id="MFC4728937.1"/>
    </source>
</evidence>
<protein>
    <submittedName>
        <fullName evidence="3">MBL fold metallo-hydrolase</fullName>
    </submittedName>
</protein>
<dbReference type="SUPFAM" id="SSF56281">
    <property type="entry name" value="Metallo-hydrolase/oxidoreductase"/>
    <property type="match status" value="1"/>
</dbReference>
<comment type="caution">
    <text evidence="3">The sequence shown here is derived from an EMBL/GenBank/DDBJ whole genome shotgun (WGS) entry which is preliminary data.</text>
</comment>
<feature type="region of interest" description="Disordered" evidence="1">
    <location>
        <begin position="1"/>
        <end position="48"/>
    </location>
</feature>
<dbReference type="EMBL" id="JBHSGG010000033">
    <property type="protein sequence ID" value="MFC4728937.1"/>
    <property type="molecule type" value="Genomic_DNA"/>
</dbReference>
<evidence type="ECO:0000256" key="1">
    <source>
        <dbReference type="SAM" id="MobiDB-lite"/>
    </source>
</evidence>
<dbReference type="InterPro" id="IPR001279">
    <property type="entry name" value="Metallo-B-lactamas"/>
</dbReference>
<evidence type="ECO:0000259" key="2">
    <source>
        <dbReference type="Pfam" id="PF12706"/>
    </source>
</evidence>
<feature type="compositionally biased region" description="Basic and acidic residues" evidence="1">
    <location>
        <begin position="23"/>
        <end position="36"/>
    </location>
</feature>
<dbReference type="RefSeq" id="WP_377005004.1">
    <property type="nucleotide sequence ID" value="NZ_JBHSGG010000033.1"/>
</dbReference>
<sequence length="327" mass="36881">MPWRNPHYDPSKPHHTPTGFRNPEPDTRRPGDLQRWRRERRAQGLPRPPEAGYVAFVEAHWQAPDFGGTGDAAWWLGHASLLLRMGGITAITDPMLSDRASPLRWVGPRRRTPPAATVAELPPIDVVLLSHSHYDHLDYDSIWRLARRFPEARFLAPLGLGSWLRRRGVRRVDELDWWDTVEIGGVRFDCVPARHWSARTPWDANRSLWCGWTLRSAAHRVYFAGDTGWADRLAEIGRLGPFDLAAIPIGAYSPRWFMQAQHIDAAEAVRLHRAVGARRSIGIHWGAFELADDALDEPPRELAAARVAAGLGEEAFAAVRIGSRIDL</sequence>
<dbReference type="Proteomes" id="UP001595892">
    <property type="component" value="Unassembled WGS sequence"/>
</dbReference>
<feature type="domain" description="Metallo-beta-lactamase" evidence="2">
    <location>
        <begin position="92"/>
        <end position="285"/>
    </location>
</feature>
<evidence type="ECO:0000313" key="4">
    <source>
        <dbReference type="Proteomes" id="UP001595892"/>
    </source>
</evidence>
<name>A0ABV9NKT5_9GAMM</name>
<keyword evidence="4" id="KW-1185">Reference proteome</keyword>
<proteinExistence type="predicted"/>
<reference evidence="4" key="1">
    <citation type="journal article" date="2019" name="Int. J. Syst. Evol. Microbiol.">
        <title>The Global Catalogue of Microorganisms (GCM) 10K type strain sequencing project: providing services to taxonomists for standard genome sequencing and annotation.</title>
        <authorList>
            <consortium name="The Broad Institute Genomics Platform"/>
            <consortium name="The Broad Institute Genome Sequencing Center for Infectious Disease"/>
            <person name="Wu L."/>
            <person name="Ma J."/>
        </authorList>
    </citation>
    <scope>NUCLEOTIDE SEQUENCE [LARGE SCALE GENOMIC DNA]</scope>
    <source>
        <strain evidence="4">CGMCC 1.13574</strain>
    </source>
</reference>
<dbReference type="InterPro" id="IPR036866">
    <property type="entry name" value="RibonucZ/Hydroxyglut_hydro"/>
</dbReference>
<gene>
    <name evidence="3" type="ORF">ACFO3Q_12245</name>
</gene>
<feature type="compositionally biased region" description="Basic and acidic residues" evidence="1">
    <location>
        <begin position="1"/>
        <end position="12"/>
    </location>
</feature>
<dbReference type="PANTHER" id="PTHR15032">
    <property type="entry name" value="N-ACYL-PHOSPHATIDYLETHANOLAMINE-HYDROLYZING PHOSPHOLIPASE D"/>
    <property type="match status" value="1"/>
</dbReference>
<dbReference type="PANTHER" id="PTHR15032:SF4">
    <property type="entry name" value="N-ACYL-PHOSPHATIDYLETHANOLAMINE-HYDROLYZING PHOSPHOLIPASE D"/>
    <property type="match status" value="1"/>
</dbReference>
<dbReference type="Gene3D" id="3.60.15.10">
    <property type="entry name" value="Ribonuclease Z/Hydroxyacylglutathione hydrolase-like"/>
    <property type="match status" value="1"/>
</dbReference>